<evidence type="ECO:0000313" key="2">
    <source>
        <dbReference type="Proteomes" id="UP000267027"/>
    </source>
</evidence>
<evidence type="ECO:0000313" key="1">
    <source>
        <dbReference type="EMBL" id="VDM54016.1"/>
    </source>
</evidence>
<proteinExistence type="predicted"/>
<dbReference type="AlphaFoldDB" id="A0A0R3PEE6"/>
<keyword evidence="2" id="KW-1185">Reference proteome</keyword>
<name>A0A0R3PEE6_ANGCS</name>
<evidence type="ECO:0000313" key="3">
    <source>
        <dbReference type="WBParaSite" id="ACOC_0000243001-mRNA-1"/>
    </source>
</evidence>
<organism evidence="3">
    <name type="scientific">Angiostrongylus costaricensis</name>
    <name type="common">Nematode worm</name>
    <dbReference type="NCBI Taxonomy" id="334426"/>
    <lineage>
        <taxon>Eukaryota</taxon>
        <taxon>Metazoa</taxon>
        <taxon>Ecdysozoa</taxon>
        <taxon>Nematoda</taxon>
        <taxon>Chromadorea</taxon>
        <taxon>Rhabditida</taxon>
        <taxon>Rhabditina</taxon>
        <taxon>Rhabditomorpha</taxon>
        <taxon>Strongyloidea</taxon>
        <taxon>Metastrongylidae</taxon>
        <taxon>Angiostrongylus</taxon>
    </lineage>
</organism>
<gene>
    <name evidence="1" type="ORF">ACOC_LOCUS2431</name>
</gene>
<dbReference type="Proteomes" id="UP000267027">
    <property type="component" value="Unassembled WGS sequence"/>
</dbReference>
<dbReference type="WBParaSite" id="ACOC_0000243001-mRNA-1">
    <property type="protein sequence ID" value="ACOC_0000243001-mRNA-1"/>
    <property type="gene ID" value="ACOC_0000243001"/>
</dbReference>
<accession>A0A0R3PEE6</accession>
<protein>
    <submittedName>
        <fullName evidence="3">Peptidase_M13 domain-containing protein</fullName>
    </submittedName>
</protein>
<sequence>MLEYQGIDQDAYISKGHKFINEYVEGTRYNTNFALTKLFSGKGCFEESKVPEKSAFDDGALLLLMKLNTLVDVTQ</sequence>
<reference evidence="3" key="1">
    <citation type="submission" date="2017-02" db="UniProtKB">
        <authorList>
            <consortium name="WormBaseParasite"/>
        </authorList>
    </citation>
    <scope>IDENTIFICATION</scope>
</reference>
<reference evidence="1 2" key="2">
    <citation type="submission" date="2018-11" db="EMBL/GenBank/DDBJ databases">
        <authorList>
            <consortium name="Pathogen Informatics"/>
        </authorList>
    </citation>
    <scope>NUCLEOTIDE SEQUENCE [LARGE SCALE GENOMIC DNA]</scope>
    <source>
        <strain evidence="1 2">Costa Rica</strain>
    </source>
</reference>
<dbReference type="EMBL" id="UYYA01000488">
    <property type="protein sequence ID" value="VDM54016.1"/>
    <property type="molecule type" value="Genomic_DNA"/>
</dbReference>